<gene>
    <name evidence="1" type="ORF">FEJ81_18540</name>
</gene>
<dbReference type="AlphaFoldDB" id="A0A4P8WLC2"/>
<sequence length="107" mass="12226">MSREDYIAEAFEELKELIKSQEDGTVEITPGEDRLSEILVTGTEKYPVLVGAIAENYIDTGDQPEHLNLAATMEGYSADRWERLVHRALMDVVQRYQRQRPQEGGQE</sequence>
<geneLocation type="plasmid" evidence="2">
    <name>pnve500</name>
</geneLocation>
<organism evidence="1 2">
    <name type="scientific">Natrinema versiforme</name>
    <dbReference type="NCBI Taxonomy" id="88724"/>
    <lineage>
        <taxon>Archaea</taxon>
        <taxon>Methanobacteriati</taxon>
        <taxon>Methanobacteriota</taxon>
        <taxon>Stenosarchaea group</taxon>
        <taxon>Halobacteria</taxon>
        <taxon>Halobacteriales</taxon>
        <taxon>Natrialbaceae</taxon>
        <taxon>Natrinema</taxon>
    </lineage>
</organism>
<proteinExistence type="predicted"/>
<dbReference type="RefSeq" id="WP_138246829.1">
    <property type="nucleotide sequence ID" value="NZ_CP040331.1"/>
</dbReference>
<feature type="non-terminal residue" evidence="1">
    <location>
        <position position="107"/>
    </location>
</feature>
<evidence type="ECO:0000313" key="1">
    <source>
        <dbReference type="EMBL" id="QCS44377.1"/>
    </source>
</evidence>
<keyword evidence="1" id="KW-0614">Plasmid</keyword>
<accession>A0A4P8WLC2</accession>
<name>A0A4P8WLC2_9EURY</name>
<protein>
    <submittedName>
        <fullName evidence="1">Uncharacterized protein</fullName>
    </submittedName>
</protein>
<dbReference type="GeneID" id="40267316"/>
<dbReference type="Proteomes" id="UP000302218">
    <property type="component" value="Plasmid pNVE500"/>
</dbReference>
<evidence type="ECO:0000313" key="2">
    <source>
        <dbReference type="Proteomes" id="UP000302218"/>
    </source>
</evidence>
<dbReference type="EMBL" id="CP040331">
    <property type="protein sequence ID" value="QCS44377.1"/>
    <property type="molecule type" value="Genomic_DNA"/>
</dbReference>
<reference evidence="2" key="1">
    <citation type="submission" date="2019-05" db="EMBL/GenBank/DDBJ databases">
        <title>Genome sequence and methylation pattern of the halophilic Archaeon Natrinema versiforme BOL5-4.</title>
        <authorList>
            <person name="DasSarma P."/>
            <person name="Anton B.P."/>
            <person name="DasSarma S.L."/>
            <person name="Martinez F.L."/>
            <person name="Guzman D."/>
            <person name="Roberts R.J."/>
            <person name="DasSarma S."/>
        </authorList>
    </citation>
    <scope>NUCLEOTIDE SEQUENCE [LARGE SCALE GENOMIC DNA]</scope>
    <source>
        <strain evidence="2">BOL5-4</strain>
        <plasmid evidence="2">pnve500</plasmid>
    </source>
</reference>
<dbReference type="OrthoDB" id="384624at2157"/>
<dbReference type="KEGG" id="nvr:FEJ81_18540"/>